<evidence type="ECO:0000256" key="2">
    <source>
        <dbReference type="RuleBase" id="RU000682"/>
    </source>
</evidence>
<dbReference type="InterPro" id="IPR009057">
    <property type="entry name" value="Homeodomain-like_sf"/>
</dbReference>
<dbReference type="GO" id="GO:0003677">
    <property type="term" value="F:DNA binding"/>
    <property type="evidence" value="ECO:0007669"/>
    <property type="project" value="UniProtKB-UniRule"/>
</dbReference>
<feature type="compositionally biased region" description="Low complexity" evidence="3">
    <location>
        <begin position="39"/>
        <end position="49"/>
    </location>
</feature>
<keyword evidence="1 2" id="KW-0539">Nucleus</keyword>
<keyword evidence="1 2" id="KW-0371">Homeobox</keyword>
<feature type="region of interest" description="Disordered" evidence="3">
    <location>
        <begin position="328"/>
        <end position="384"/>
    </location>
</feature>
<evidence type="ECO:0000256" key="1">
    <source>
        <dbReference type="PROSITE-ProRule" id="PRU00108"/>
    </source>
</evidence>
<dbReference type="SMART" id="SM00389">
    <property type="entry name" value="HOX"/>
    <property type="match status" value="1"/>
</dbReference>
<evidence type="ECO:0000256" key="3">
    <source>
        <dbReference type="SAM" id="MobiDB-lite"/>
    </source>
</evidence>
<keyword evidence="6" id="KW-1185">Reference proteome</keyword>
<dbReference type="STRING" id="101091.A0A1C7N5Q6"/>
<dbReference type="Pfam" id="PF00046">
    <property type="entry name" value="Homeodomain"/>
    <property type="match status" value="1"/>
</dbReference>
<dbReference type="InterPro" id="IPR001356">
    <property type="entry name" value="HD"/>
</dbReference>
<evidence type="ECO:0000313" key="5">
    <source>
        <dbReference type="EMBL" id="OBZ83966.1"/>
    </source>
</evidence>
<name>A0A1C7N5Q6_9FUNG</name>
<comment type="subcellular location">
    <subcellularLocation>
        <location evidence="1 2">Nucleus</location>
    </subcellularLocation>
</comment>
<dbReference type="PROSITE" id="PS50071">
    <property type="entry name" value="HOMEOBOX_2"/>
    <property type="match status" value="1"/>
</dbReference>
<dbReference type="InParanoid" id="A0A1C7N5Q6"/>
<feature type="domain" description="Homeobox" evidence="4">
    <location>
        <begin position="377"/>
        <end position="441"/>
    </location>
</feature>
<gene>
    <name evidence="5" type="ORF">A0J61_07984</name>
</gene>
<evidence type="ECO:0000259" key="4">
    <source>
        <dbReference type="PROSITE" id="PS50071"/>
    </source>
</evidence>
<dbReference type="EMBL" id="LUGH01000577">
    <property type="protein sequence ID" value="OBZ83966.1"/>
    <property type="molecule type" value="Genomic_DNA"/>
</dbReference>
<organism evidence="5 6">
    <name type="scientific">Choanephora cucurbitarum</name>
    <dbReference type="NCBI Taxonomy" id="101091"/>
    <lineage>
        <taxon>Eukaryota</taxon>
        <taxon>Fungi</taxon>
        <taxon>Fungi incertae sedis</taxon>
        <taxon>Mucoromycota</taxon>
        <taxon>Mucoromycotina</taxon>
        <taxon>Mucoromycetes</taxon>
        <taxon>Mucorales</taxon>
        <taxon>Mucorineae</taxon>
        <taxon>Choanephoraceae</taxon>
        <taxon>Choanephoroideae</taxon>
        <taxon>Choanephora</taxon>
    </lineage>
</organism>
<keyword evidence="1 2" id="KW-0238">DNA-binding</keyword>
<accession>A0A1C7N5Q6</accession>
<feature type="compositionally biased region" description="Acidic residues" evidence="3">
    <location>
        <begin position="333"/>
        <end position="350"/>
    </location>
</feature>
<sequence>MYTDYQQLIMSNTHDSYVPDLTAYIKQELPQSPVPPTYPSSLSSSSPHTHLSDNDDSLAYALNEVYLEEMDAAEYQHPSAETILFFEILQEYPDLSSFIGHKDSMTFCHLWLKLQQAISSARQPQHRPRIQAWLKSAALQIHFLLVSIVKSNPGNNDMTSEPRCMFSAFRRLKDRIEIVHQVFQLIENGRVWFNQSPLEAIQPLVDAASQIKENMSYFSDRSNAIPVMGDTSDHVTMVNPDSVSLEDLSNHTIHTYNMMPYDAPLVQTSWSLPVTPSCADYRSFSSLPTSPTCAGAFHLTSGDHPSSFESDIYDWPSPIRSVSEAIGDLTTQVDEDDYVASETETEEEEENAKKKKRSNQPKASLTGRTRKERTERRYTRRTATSYDAQTTHYLKTVFFSIYSSREKLTKEQRRQVQKETGLKPRNITYWFSNHKRRFQTSLAVFKRVVDQSGGQVKTYDDFLAWRRQHGLPEEVSEEELEDDYHKTK</sequence>
<dbReference type="AlphaFoldDB" id="A0A1C7N5Q6"/>
<feature type="region of interest" description="Disordered" evidence="3">
    <location>
        <begin position="29"/>
        <end position="53"/>
    </location>
</feature>
<dbReference type="Proteomes" id="UP000093000">
    <property type="component" value="Unassembled WGS sequence"/>
</dbReference>
<proteinExistence type="predicted"/>
<comment type="caution">
    <text evidence="5">The sequence shown here is derived from an EMBL/GenBank/DDBJ whole genome shotgun (WGS) entry which is preliminary data.</text>
</comment>
<dbReference type="SUPFAM" id="SSF46689">
    <property type="entry name" value="Homeodomain-like"/>
    <property type="match status" value="1"/>
</dbReference>
<feature type="DNA-binding region" description="Homeobox" evidence="1">
    <location>
        <begin position="379"/>
        <end position="442"/>
    </location>
</feature>
<dbReference type="OrthoDB" id="2389483at2759"/>
<evidence type="ECO:0000313" key="6">
    <source>
        <dbReference type="Proteomes" id="UP000093000"/>
    </source>
</evidence>
<dbReference type="CDD" id="cd00086">
    <property type="entry name" value="homeodomain"/>
    <property type="match status" value="1"/>
</dbReference>
<dbReference type="Gene3D" id="1.10.10.60">
    <property type="entry name" value="Homeodomain-like"/>
    <property type="match status" value="1"/>
</dbReference>
<protein>
    <recommendedName>
        <fullName evidence="4">Homeobox domain-containing protein</fullName>
    </recommendedName>
</protein>
<reference evidence="5 6" key="1">
    <citation type="submission" date="2016-03" db="EMBL/GenBank/DDBJ databases">
        <title>Choanephora cucurbitarum.</title>
        <authorList>
            <person name="Min B."/>
            <person name="Park H."/>
            <person name="Park J.-H."/>
            <person name="Shin H.-D."/>
            <person name="Choi I.-G."/>
        </authorList>
    </citation>
    <scope>NUCLEOTIDE SEQUENCE [LARGE SCALE GENOMIC DNA]</scope>
    <source>
        <strain evidence="5 6">KUS-F28377</strain>
    </source>
</reference>
<dbReference type="GO" id="GO:0005634">
    <property type="term" value="C:nucleus"/>
    <property type="evidence" value="ECO:0007669"/>
    <property type="project" value="UniProtKB-SubCell"/>
</dbReference>